<name>A0A165IWZ1_XYLHT</name>
<dbReference type="Proteomes" id="UP000076632">
    <property type="component" value="Unassembled WGS sequence"/>
</dbReference>
<proteinExistence type="predicted"/>
<feature type="transmembrane region" description="Helical" evidence="1">
    <location>
        <begin position="71"/>
        <end position="94"/>
    </location>
</feature>
<dbReference type="OMA" id="IWSILVY"/>
<feature type="transmembrane region" description="Helical" evidence="1">
    <location>
        <begin position="133"/>
        <end position="153"/>
    </location>
</feature>
<feature type="transmembrane region" description="Helical" evidence="1">
    <location>
        <begin position="219"/>
        <end position="236"/>
    </location>
</feature>
<feature type="transmembrane region" description="Helical" evidence="1">
    <location>
        <begin position="27"/>
        <end position="48"/>
    </location>
</feature>
<accession>A0A165IWZ1</accession>
<protein>
    <submittedName>
        <fullName evidence="2">DUF1774-domain-containing protein</fullName>
    </submittedName>
</protein>
<organism evidence="2 3">
    <name type="scientific">Xylona heveae (strain CBS 132557 / TC161)</name>
    <dbReference type="NCBI Taxonomy" id="1328760"/>
    <lineage>
        <taxon>Eukaryota</taxon>
        <taxon>Fungi</taxon>
        <taxon>Dikarya</taxon>
        <taxon>Ascomycota</taxon>
        <taxon>Pezizomycotina</taxon>
        <taxon>Xylonomycetes</taxon>
        <taxon>Xylonales</taxon>
        <taxon>Xylonaceae</taxon>
        <taxon>Xylona</taxon>
    </lineage>
</organism>
<evidence type="ECO:0000313" key="2">
    <source>
        <dbReference type="EMBL" id="KZF25491.1"/>
    </source>
</evidence>
<keyword evidence="1" id="KW-0812">Transmembrane</keyword>
<sequence length="293" mass="33692">MTTWHDRVHSVNPFLTRENYSRRSITAYKIFTTLSWLLLVIVTVHYTFAKPHDGHHRHTIWGQNHHRHTPFALNSIITSIYWIVLFVLQLGYVWHLFSSNTDAVNAAANVGSHFIFNNLFYFAFVMLWVRSHFWIAELILIINFFNLTALYFRHSTLPRLIHIPVVSGPLAFNYVALFWVGAAMVNAHTLPARILANIAIWGILVYGGFYLIAFKDYTMGFALSVLAAALGVAQFLTHVIAFQWIFAFVIMALLFIMTILISLPGALGEKIRYRQQGQVVSEDRERAPLLDDR</sequence>
<evidence type="ECO:0000313" key="3">
    <source>
        <dbReference type="Proteomes" id="UP000076632"/>
    </source>
</evidence>
<dbReference type="InterPro" id="IPR013920">
    <property type="entry name" value="DUF1774_fun"/>
</dbReference>
<feature type="transmembrane region" description="Helical" evidence="1">
    <location>
        <begin position="106"/>
        <end position="127"/>
    </location>
</feature>
<dbReference type="InParanoid" id="A0A165IWZ1"/>
<feature type="transmembrane region" description="Helical" evidence="1">
    <location>
        <begin position="242"/>
        <end position="267"/>
    </location>
</feature>
<keyword evidence="3" id="KW-1185">Reference proteome</keyword>
<dbReference type="STRING" id="1328760.A0A165IWZ1"/>
<feature type="transmembrane region" description="Helical" evidence="1">
    <location>
        <begin position="194"/>
        <end position="212"/>
    </location>
</feature>
<dbReference type="OrthoDB" id="3342455at2759"/>
<evidence type="ECO:0000256" key="1">
    <source>
        <dbReference type="SAM" id="Phobius"/>
    </source>
</evidence>
<dbReference type="Pfam" id="PF08611">
    <property type="entry name" value="DUF1774"/>
    <property type="match status" value="1"/>
</dbReference>
<dbReference type="AlphaFoldDB" id="A0A165IWZ1"/>
<dbReference type="PANTHER" id="PTHR37992">
    <property type="entry name" value="EXPRESSED PROTEIN"/>
    <property type="match status" value="1"/>
</dbReference>
<reference evidence="2 3" key="1">
    <citation type="journal article" date="2016" name="Fungal Biol.">
        <title>The genome of Xylona heveae provides a window into fungal endophytism.</title>
        <authorList>
            <person name="Gazis R."/>
            <person name="Kuo A."/>
            <person name="Riley R."/>
            <person name="LaButti K."/>
            <person name="Lipzen A."/>
            <person name="Lin J."/>
            <person name="Amirebrahimi M."/>
            <person name="Hesse C.N."/>
            <person name="Spatafora J.W."/>
            <person name="Henrissat B."/>
            <person name="Hainaut M."/>
            <person name="Grigoriev I.V."/>
            <person name="Hibbett D.S."/>
        </authorList>
    </citation>
    <scope>NUCLEOTIDE SEQUENCE [LARGE SCALE GENOMIC DNA]</scope>
    <source>
        <strain evidence="2 3">TC161</strain>
    </source>
</reference>
<feature type="transmembrane region" description="Helical" evidence="1">
    <location>
        <begin position="160"/>
        <end position="182"/>
    </location>
</feature>
<dbReference type="PANTHER" id="PTHR37992:SF1">
    <property type="entry name" value="DUF1774-DOMAIN-CONTAINING PROTEIN"/>
    <property type="match status" value="1"/>
</dbReference>
<dbReference type="EMBL" id="KV407455">
    <property type="protein sequence ID" value="KZF25491.1"/>
    <property type="molecule type" value="Genomic_DNA"/>
</dbReference>
<dbReference type="GeneID" id="28897038"/>
<dbReference type="RefSeq" id="XP_018191046.1">
    <property type="nucleotide sequence ID" value="XM_018331901.1"/>
</dbReference>
<gene>
    <name evidence="2" type="ORF">L228DRAFT_244343</name>
</gene>
<keyword evidence="1" id="KW-1133">Transmembrane helix</keyword>
<keyword evidence="1" id="KW-0472">Membrane</keyword>